<sequence>MLAEFTPEGRPTIQPPPPPPKIMTEMPDICVLHFTTINGRHYEVAAHVLPGLDLAGMAEQVKANLDKAAAFDGDRATYNVGPLVVRVDQIESVEARHYAPTA</sequence>
<dbReference type="RefSeq" id="WP_213671023.1">
    <property type="nucleotide sequence ID" value="NZ_JAHCDA010000003.1"/>
</dbReference>
<dbReference type="EMBL" id="JAHCDA010000003">
    <property type="protein sequence ID" value="MBS7812315.1"/>
    <property type="molecule type" value="Genomic_DNA"/>
</dbReference>
<dbReference type="Proteomes" id="UP000766336">
    <property type="component" value="Unassembled WGS sequence"/>
</dbReference>
<keyword evidence="3" id="KW-1185">Reference proteome</keyword>
<feature type="region of interest" description="Disordered" evidence="1">
    <location>
        <begin position="1"/>
        <end position="21"/>
    </location>
</feature>
<gene>
    <name evidence="2" type="ORF">KHU32_15300</name>
</gene>
<evidence type="ECO:0000313" key="2">
    <source>
        <dbReference type="EMBL" id="MBS7812315.1"/>
    </source>
</evidence>
<protein>
    <submittedName>
        <fullName evidence="2">Uncharacterized protein</fullName>
    </submittedName>
</protein>
<name>A0ABS5QH88_9PROT</name>
<comment type="caution">
    <text evidence="2">The sequence shown here is derived from an EMBL/GenBank/DDBJ whole genome shotgun (WGS) entry which is preliminary data.</text>
</comment>
<evidence type="ECO:0000313" key="3">
    <source>
        <dbReference type="Proteomes" id="UP000766336"/>
    </source>
</evidence>
<proteinExistence type="predicted"/>
<organism evidence="2 3">
    <name type="scientific">Roseococcus pinisoli</name>
    <dbReference type="NCBI Taxonomy" id="2835040"/>
    <lineage>
        <taxon>Bacteria</taxon>
        <taxon>Pseudomonadati</taxon>
        <taxon>Pseudomonadota</taxon>
        <taxon>Alphaproteobacteria</taxon>
        <taxon>Acetobacterales</taxon>
        <taxon>Roseomonadaceae</taxon>
        <taxon>Roseococcus</taxon>
    </lineage>
</organism>
<evidence type="ECO:0000256" key="1">
    <source>
        <dbReference type="SAM" id="MobiDB-lite"/>
    </source>
</evidence>
<accession>A0ABS5QH88</accession>
<reference evidence="2 3" key="1">
    <citation type="submission" date="2021-05" db="EMBL/GenBank/DDBJ databases">
        <title>Roseococcus sp. XZZS9, whole genome shotgun sequencing project.</title>
        <authorList>
            <person name="Zhao G."/>
            <person name="Shen L."/>
        </authorList>
    </citation>
    <scope>NUCLEOTIDE SEQUENCE [LARGE SCALE GENOMIC DNA]</scope>
    <source>
        <strain evidence="2 3">XZZS9</strain>
    </source>
</reference>